<dbReference type="InterPro" id="IPR001375">
    <property type="entry name" value="Peptidase_S9_cat"/>
</dbReference>
<evidence type="ECO:0000256" key="7">
    <source>
        <dbReference type="ARBA" id="ARBA00022825"/>
    </source>
</evidence>
<evidence type="ECO:0000256" key="14">
    <source>
        <dbReference type="SAM" id="MobiDB-lite"/>
    </source>
</evidence>
<evidence type="ECO:0000256" key="1">
    <source>
        <dbReference type="ARBA" id="ARBA00004606"/>
    </source>
</evidence>
<comment type="similarity">
    <text evidence="2">Belongs to the peptidase S9B family. DPPIV subfamily.</text>
</comment>
<keyword evidence="11" id="KW-0325">Glycoprotein</keyword>
<dbReference type="Pfam" id="PF00326">
    <property type="entry name" value="Peptidase_S9"/>
    <property type="match status" value="1"/>
</dbReference>
<evidence type="ECO:0000256" key="8">
    <source>
        <dbReference type="ARBA" id="ARBA00022968"/>
    </source>
</evidence>
<evidence type="ECO:0000313" key="18">
    <source>
        <dbReference type="Proteomes" id="UP001151699"/>
    </source>
</evidence>
<evidence type="ECO:0000256" key="3">
    <source>
        <dbReference type="ARBA" id="ARBA00022438"/>
    </source>
</evidence>
<dbReference type="SUPFAM" id="SSF53474">
    <property type="entry name" value="alpha/beta-Hydrolases"/>
    <property type="match status" value="1"/>
</dbReference>
<dbReference type="OrthoDB" id="16520at2759"/>
<dbReference type="AlphaFoldDB" id="A0A9Q0S8Y2"/>
<keyword evidence="9" id="KW-1133">Transmembrane helix</keyword>
<proteinExistence type="inferred from homology"/>
<dbReference type="GO" id="GO:0008236">
    <property type="term" value="F:serine-type peptidase activity"/>
    <property type="evidence" value="ECO:0007669"/>
    <property type="project" value="UniProtKB-KW"/>
</dbReference>
<evidence type="ECO:0000259" key="15">
    <source>
        <dbReference type="Pfam" id="PF00326"/>
    </source>
</evidence>
<dbReference type="Gene3D" id="2.140.10.30">
    <property type="entry name" value="Dipeptidylpeptidase IV, N-terminal domain"/>
    <property type="match status" value="2"/>
</dbReference>
<keyword evidence="5" id="KW-0812">Transmembrane</keyword>
<name>A0A9Q0S8Y2_9DIPT</name>
<evidence type="ECO:0000256" key="5">
    <source>
        <dbReference type="ARBA" id="ARBA00022692"/>
    </source>
</evidence>
<evidence type="ECO:0000256" key="2">
    <source>
        <dbReference type="ARBA" id="ARBA00010036"/>
    </source>
</evidence>
<keyword evidence="6" id="KW-0378">Hydrolase</keyword>
<dbReference type="Pfam" id="PF00930">
    <property type="entry name" value="DPPIV_N"/>
    <property type="match status" value="2"/>
</dbReference>
<evidence type="ECO:0000256" key="10">
    <source>
        <dbReference type="ARBA" id="ARBA00023136"/>
    </source>
</evidence>
<comment type="subcellular location">
    <subcellularLocation>
        <location evidence="12">Endomembrane system</location>
        <topology evidence="12">Single-pass membrane protein</topology>
    </subcellularLocation>
    <subcellularLocation>
        <location evidence="1">Membrane</location>
        <topology evidence="1">Single-pass type II membrane protein</topology>
    </subcellularLocation>
</comment>
<feature type="region of interest" description="Disordered" evidence="14">
    <location>
        <begin position="500"/>
        <end position="538"/>
    </location>
</feature>
<keyword evidence="3" id="KW-0031">Aminopeptidase</keyword>
<keyword evidence="10" id="KW-0472">Membrane</keyword>
<dbReference type="InterPro" id="IPR050278">
    <property type="entry name" value="Serine_Prot_S9B/DPPIV"/>
</dbReference>
<evidence type="ECO:0000256" key="12">
    <source>
        <dbReference type="ARBA" id="ARBA00037847"/>
    </source>
</evidence>
<dbReference type="PANTHER" id="PTHR11731:SF200">
    <property type="entry name" value="DIPEPTIDYL PEPTIDASE 10, ISOFORM B"/>
    <property type="match status" value="1"/>
</dbReference>
<dbReference type="GO" id="GO:0012505">
    <property type="term" value="C:endomembrane system"/>
    <property type="evidence" value="ECO:0007669"/>
    <property type="project" value="UniProtKB-SubCell"/>
</dbReference>
<feature type="domain" description="Dipeptidylpeptidase IV N-terminal" evidence="16">
    <location>
        <begin position="237"/>
        <end position="486"/>
    </location>
</feature>
<dbReference type="GO" id="GO:0005886">
    <property type="term" value="C:plasma membrane"/>
    <property type="evidence" value="ECO:0007669"/>
    <property type="project" value="TreeGrafter"/>
</dbReference>
<dbReference type="GO" id="GO:0008239">
    <property type="term" value="F:dipeptidyl-peptidase activity"/>
    <property type="evidence" value="ECO:0007669"/>
    <property type="project" value="TreeGrafter"/>
</dbReference>
<gene>
    <name evidence="17" type="primary">VDDP4_0</name>
    <name evidence="17" type="ORF">Bhyg_03656</name>
</gene>
<evidence type="ECO:0000256" key="11">
    <source>
        <dbReference type="ARBA" id="ARBA00023180"/>
    </source>
</evidence>
<sequence>MPILLTPPDEGPRVKGARIKLQDIVDGHYTPMKVNGTWISPEEFLYQNQWGGISLLNAINLSERVLMSNTTFKTLAPVRFSLSADKKYLLLALNVRKLFRHSQIAQYSVYDIQTRNFSLQPRYDTIFEDFLKNPPQLFSICATEYSRESIPLSHIADDMDWPFLHHAQFTPKGHSLIMVYNYDIYYRLGPRTYQSYRVTEDAIPGIIYNGIPDWLYEGRRSSIRKEIEQQMNPESRVFTEEILSSSSAIWMSTDGYLMLFGSFNDSLVEEQKFTWYGTTSGNTNLYPEIRALRYPKPGTQNPIATLRVADLADPKNFRIRDIKPPAVLINEDHYFTSATWVSTTELSVVWLNRPQNISVVTICKSPMWICQETHRVSGDGKGWVDVTIVPYFASNGSSYIAISPLRDGAAGLFRHLVHVHIPQKRILPLTHGTFEVRQIIYWDEVSHYIYFLGTPEHHPGHQHLYRVSSLPPKFGVALSVPQCLTCPKVLYNDLTTTTTHNPPKLQTSWDDDWEADPTVPPPPTQTPKKQRRKSLLQKNPQPCQYHKATFSPGSTGFVIVECLGPGVPTSAIYRIGSEYKEKALELIFHIQNNTRLQNRVSQIALPQVKTFPVMISGGYHAQVRLYLPPGLREDEITRYPLILHVYSAPGTQLVTEKWRIDWNTYLAGNKDFIIAQIDGRGSSGQGYRLLHEVYRRLGTVEVSDQLEVTEYLRDNLHFVDKRRVGIWGWSYGGYVAALALANQLSLFHCGISVSPVVSWKLYDSTYTERYLSFPNVTDNYKGYEESELIRHVDQLRDKHYLLVHGTADDNVHFQQSMLLAKSLASNGVLFKQQIYPDEGHSMIGVQRHLYRSMTSFFEDCFRRLVPPEVKAGLGNGGLDDRS</sequence>
<keyword evidence="7" id="KW-0720">Serine protease</keyword>
<dbReference type="GO" id="GO:0004177">
    <property type="term" value="F:aminopeptidase activity"/>
    <property type="evidence" value="ECO:0007669"/>
    <property type="project" value="UniProtKB-KW"/>
</dbReference>
<organism evidence="17 18">
    <name type="scientific">Pseudolycoriella hygida</name>
    <dbReference type="NCBI Taxonomy" id="35572"/>
    <lineage>
        <taxon>Eukaryota</taxon>
        <taxon>Metazoa</taxon>
        <taxon>Ecdysozoa</taxon>
        <taxon>Arthropoda</taxon>
        <taxon>Hexapoda</taxon>
        <taxon>Insecta</taxon>
        <taxon>Pterygota</taxon>
        <taxon>Neoptera</taxon>
        <taxon>Endopterygota</taxon>
        <taxon>Diptera</taxon>
        <taxon>Nematocera</taxon>
        <taxon>Sciaroidea</taxon>
        <taxon>Sciaridae</taxon>
        <taxon>Pseudolycoriella</taxon>
    </lineage>
</organism>
<dbReference type="Proteomes" id="UP001151699">
    <property type="component" value="Chromosome A"/>
</dbReference>
<evidence type="ECO:0000313" key="17">
    <source>
        <dbReference type="EMBL" id="KAJ6648428.1"/>
    </source>
</evidence>
<feature type="domain" description="Dipeptidylpeptidase IV N-terminal" evidence="16">
    <location>
        <begin position="83"/>
        <end position="217"/>
    </location>
</feature>
<keyword evidence="4" id="KW-0645">Protease</keyword>
<reference evidence="17" key="1">
    <citation type="submission" date="2022-07" db="EMBL/GenBank/DDBJ databases">
        <authorList>
            <person name="Trinca V."/>
            <person name="Uliana J.V.C."/>
            <person name="Torres T.T."/>
            <person name="Ward R.J."/>
            <person name="Monesi N."/>
        </authorList>
    </citation>
    <scope>NUCLEOTIDE SEQUENCE</scope>
    <source>
        <strain evidence="17">HSMRA1968</strain>
        <tissue evidence="17">Whole embryos</tissue>
    </source>
</reference>
<keyword evidence="8" id="KW-0735">Signal-anchor</keyword>
<evidence type="ECO:0000256" key="6">
    <source>
        <dbReference type="ARBA" id="ARBA00022801"/>
    </source>
</evidence>
<evidence type="ECO:0000256" key="4">
    <source>
        <dbReference type="ARBA" id="ARBA00022670"/>
    </source>
</evidence>
<dbReference type="EMBL" id="WJQU01000001">
    <property type="protein sequence ID" value="KAJ6648428.1"/>
    <property type="molecule type" value="Genomic_DNA"/>
</dbReference>
<dbReference type="GO" id="GO:0006508">
    <property type="term" value="P:proteolysis"/>
    <property type="evidence" value="ECO:0007669"/>
    <property type="project" value="UniProtKB-KW"/>
</dbReference>
<evidence type="ECO:0000259" key="16">
    <source>
        <dbReference type="Pfam" id="PF00930"/>
    </source>
</evidence>
<dbReference type="FunFam" id="3.40.50.1820:FF:000003">
    <property type="entry name" value="Dipeptidyl peptidase 4"/>
    <property type="match status" value="1"/>
</dbReference>
<evidence type="ECO:0000256" key="13">
    <source>
        <dbReference type="ARBA" id="ARBA00072929"/>
    </source>
</evidence>
<comment type="caution">
    <text evidence="17">The sequence shown here is derived from an EMBL/GenBank/DDBJ whole genome shotgun (WGS) entry which is preliminary data.</text>
</comment>
<dbReference type="InterPro" id="IPR002469">
    <property type="entry name" value="Peptidase_S9B_N"/>
</dbReference>
<dbReference type="InterPro" id="IPR029058">
    <property type="entry name" value="AB_hydrolase_fold"/>
</dbReference>
<dbReference type="Gene3D" id="3.40.50.1820">
    <property type="entry name" value="alpha/beta hydrolase"/>
    <property type="match status" value="1"/>
</dbReference>
<accession>A0A9Q0S8Y2</accession>
<keyword evidence="18" id="KW-1185">Reference proteome</keyword>
<evidence type="ECO:0000256" key="9">
    <source>
        <dbReference type="ARBA" id="ARBA00022989"/>
    </source>
</evidence>
<protein>
    <recommendedName>
        <fullName evidence="13">Venom dipeptidyl peptidase 4</fullName>
    </recommendedName>
</protein>
<feature type="domain" description="Peptidase S9 prolyl oligopeptidase catalytic" evidence="15">
    <location>
        <begin position="658"/>
        <end position="861"/>
    </location>
</feature>
<dbReference type="SUPFAM" id="SSF82171">
    <property type="entry name" value="DPP6 N-terminal domain-like"/>
    <property type="match status" value="1"/>
</dbReference>
<dbReference type="PANTHER" id="PTHR11731">
    <property type="entry name" value="PROTEASE FAMILY S9B,C DIPEPTIDYL-PEPTIDASE IV-RELATED"/>
    <property type="match status" value="1"/>
</dbReference>